<dbReference type="EMBL" id="KL367515">
    <property type="protein sequence ID" value="KFD67374.1"/>
    <property type="molecule type" value="Genomic_DNA"/>
</dbReference>
<dbReference type="Proteomes" id="UP000030758">
    <property type="component" value="Unassembled WGS sequence"/>
</dbReference>
<protein>
    <submittedName>
        <fullName evidence="1">Uncharacterized protein</fullName>
    </submittedName>
</protein>
<feature type="non-terminal residue" evidence="1">
    <location>
        <position position="1"/>
    </location>
</feature>
<sequence length="59" mass="6786">PVDRVTKRECVGASVCVCELLSLVECLQTAVMEIVVRSWRMESPNRIDSSRRQTPFDCW</sequence>
<reference evidence="1" key="1">
    <citation type="journal article" date="2014" name="Nat. Genet.">
        <title>Genome and transcriptome of the porcine whipworm Trichuris suis.</title>
        <authorList>
            <person name="Jex A.R."/>
            <person name="Nejsum P."/>
            <person name="Schwarz E.M."/>
            <person name="Hu L."/>
            <person name="Young N.D."/>
            <person name="Hall R.S."/>
            <person name="Korhonen P.K."/>
            <person name="Liao S."/>
            <person name="Thamsborg S."/>
            <person name="Xia J."/>
            <person name="Xu P."/>
            <person name="Wang S."/>
            <person name="Scheerlinck J.P."/>
            <person name="Hofmann A."/>
            <person name="Sternberg P.W."/>
            <person name="Wang J."/>
            <person name="Gasser R.B."/>
        </authorList>
    </citation>
    <scope>NUCLEOTIDE SEQUENCE [LARGE SCALE GENOMIC DNA]</scope>
    <source>
        <strain evidence="1">DCEP-RM93F</strain>
    </source>
</reference>
<evidence type="ECO:0000313" key="1">
    <source>
        <dbReference type="EMBL" id="KFD67374.1"/>
    </source>
</evidence>
<organism evidence="1">
    <name type="scientific">Trichuris suis</name>
    <name type="common">pig whipworm</name>
    <dbReference type="NCBI Taxonomy" id="68888"/>
    <lineage>
        <taxon>Eukaryota</taxon>
        <taxon>Metazoa</taxon>
        <taxon>Ecdysozoa</taxon>
        <taxon>Nematoda</taxon>
        <taxon>Enoplea</taxon>
        <taxon>Dorylaimia</taxon>
        <taxon>Trichinellida</taxon>
        <taxon>Trichuridae</taxon>
        <taxon>Trichuris</taxon>
    </lineage>
</organism>
<dbReference type="AlphaFoldDB" id="A0A085ND28"/>
<gene>
    <name evidence="1" type="ORF">M514_20410</name>
</gene>
<accession>A0A085ND28</accession>
<proteinExistence type="predicted"/>
<name>A0A085ND28_9BILA</name>